<sequence length="122" mass="13990">MTILPGTTTTLPGRSKIYKRHSCRGITPSGKSSIQAKFISEEWEELSPRVHFHYLITRIIRPALFASSDTLQDSSWCPDSGATDHVTLMLKILLTEMPMLVKSKFIWKWYGSFNSTCWSFLF</sequence>
<keyword evidence="2" id="KW-1185">Reference proteome</keyword>
<dbReference type="Proteomes" id="UP000237000">
    <property type="component" value="Unassembled WGS sequence"/>
</dbReference>
<evidence type="ECO:0000313" key="1">
    <source>
        <dbReference type="EMBL" id="PON37659.1"/>
    </source>
</evidence>
<dbReference type="InParanoid" id="A0A2P5AM88"/>
<comment type="caution">
    <text evidence="1">The sequence shown here is derived from an EMBL/GenBank/DDBJ whole genome shotgun (WGS) entry which is preliminary data.</text>
</comment>
<evidence type="ECO:0000313" key="2">
    <source>
        <dbReference type="Proteomes" id="UP000237000"/>
    </source>
</evidence>
<dbReference type="OrthoDB" id="10466554at2759"/>
<dbReference type="EMBL" id="JXTC01000780">
    <property type="protein sequence ID" value="PON37659.1"/>
    <property type="molecule type" value="Genomic_DNA"/>
</dbReference>
<protein>
    <submittedName>
        <fullName evidence="1">Uncharacterized protein</fullName>
    </submittedName>
</protein>
<proteinExistence type="predicted"/>
<dbReference type="AlphaFoldDB" id="A0A2P5AM88"/>
<name>A0A2P5AM88_TREOI</name>
<organism evidence="1 2">
    <name type="scientific">Trema orientale</name>
    <name type="common">Charcoal tree</name>
    <name type="synonym">Celtis orientalis</name>
    <dbReference type="NCBI Taxonomy" id="63057"/>
    <lineage>
        <taxon>Eukaryota</taxon>
        <taxon>Viridiplantae</taxon>
        <taxon>Streptophyta</taxon>
        <taxon>Embryophyta</taxon>
        <taxon>Tracheophyta</taxon>
        <taxon>Spermatophyta</taxon>
        <taxon>Magnoliopsida</taxon>
        <taxon>eudicotyledons</taxon>
        <taxon>Gunneridae</taxon>
        <taxon>Pentapetalae</taxon>
        <taxon>rosids</taxon>
        <taxon>fabids</taxon>
        <taxon>Rosales</taxon>
        <taxon>Cannabaceae</taxon>
        <taxon>Trema</taxon>
    </lineage>
</organism>
<reference evidence="2" key="1">
    <citation type="submission" date="2016-06" db="EMBL/GenBank/DDBJ databases">
        <title>Parallel loss of symbiosis genes in relatives of nitrogen-fixing non-legume Parasponia.</title>
        <authorList>
            <person name="Van Velzen R."/>
            <person name="Holmer R."/>
            <person name="Bu F."/>
            <person name="Rutten L."/>
            <person name="Van Zeijl A."/>
            <person name="Liu W."/>
            <person name="Santuari L."/>
            <person name="Cao Q."/>
            <person name="Sharma T."/>
            <person name="Shen D."/>
            <person name="Roswanjaya Y."/>
            <person name="Wardhani T."/>
            <person name="Kalhor M.S."/>
            <person name="Jansen J."/>
            <person name="Van den Hoogen J."/>
            <person name="Gungor B."/>
            <person name="Hartog M."/>
            <person name="Hontelez J."/>
            <person name="Verver J."/>
            <person name="Yang W.-C."/>
            <person name="Schijlen E."/>
            <person name="Repin R."/>
            <person name="Schilthuizen M."/>
            <person name="Schranz E."/>
            <person name="Heidstra R."/>
            <person name="Miyata K."/>
            <person name="Fedorova E."/>
            <person name="Kohlen W."/>
            <person name="Bisseling T."/>
            <person name="Smit S."/>
            <person name="Geurts R."/>
        </authorList>
    </citation>
    <scope>NUCLEOTIDE SEQUENCE [LARGE SCALE GENOMIC DNA]</scope>
    <source>
        <strain evidence="2">cv. RG33-2</strain>
    </source>
</reference>
<accession>A0A2P5AM88</accession>
<gene>
    <name evidence="1" type="ORF">TorRG33x02_346940</name>
</gene>